<name>A0A0E9VPB7_ANGAN</name>
<reference evidence="1" key="1">
    <citation type="submission" date="2014-11" db="EMBL/GenBank/DDBJ databases">
        <authorList>
            <person name="Amaro Gonzalez C."/>
        </authorList>
    </citation>
    <scope>NUCLEOTIDE SEQUENCE</scope>
</reference>
<organism evidence="1">
    <name type="scientific">Anguilla anguilla</name>
    <name type="common">European freshwater eel</name>
    <name type="synonym">Muraena anguilla</name>
    <dbReference type="NCBI Taxonomy" id="7936"/>
    <lineage>
        <taxon>Eukaryota</taxon>
        <taxon>Metazoa</taxon>
        <taxon>Chordata</taxon>
        <taxon>Craniata</taxon>
        <taxon>Vertebrata</taxon>
        <taxon>Euteleostomi</taxon>
        <taxon>Actinopterygii</taxon>
        <taxon>Neopterygii</taxon>
        <taxon>Teleostei</taxon>
        <taxon>Anguilliformes</taxon>
        <taxon>Anguillidae</taxon>
        <taxon>Anguilla</taxon>
    </lineage>
</organism>
<dbReference type="EMBL" id="GBXM01028603">
    <property type="protein sequence ID" value="JAH79974.1"/>
    <property type="molecule type" value="Transcribed_RNA"/>
</dbReference>
<protein>
    <submittedName>
        <fullName evidence="1">Uncharacterized protein</fullName>
    </submittedName>
</protein>
<evidence type="ECO:0000313" key="1">
    <source>
        <dbReference type="EMBL" id="JAH79974.1"/>
    </source>
</evidence>
<dbReference type="AlphaFoldDB" id="A0A0E9VPB7"/>
<accession>A0A0E9VPB7</accession>
<proteinExistence type="predicted"/>
<reference evidence="1" key="2">
    <citation type="journal article" date="2015" name="Fish Shellfish Immunol.">
        <title>Early steps in the European eel (Anguilla anguilla)-Vibrio vulnificus interaction in the gills: Role of the RtxA13 toxin.</title>
        <authorList>
            <person name="Callol A."/>
            <person name="Pajuelo D."/>
            <person name="Ebbesson L."/>
            <person name="Teles M."/>
            <person name="MacKenzie S."/>
            <person name="Amaro C."/>
        </authorList>
    </citation>
    <scope>NUCLEOTIDE SEQUENCE</scope>
</reference>
<sequence length="45" mass="5254">MQNQCPRADKQYYSWLLMTGINQKTKENSLALTLGCVFARILMHH</sequence>